<evidence type="ECO:0000313" key="5">
    <source>
        <dbReference type="Proteomes" id="UP000244450"/>
    </source>
</evidence>
<dbReference type="PANTHER" id="PTHR10091">
    <property type="entry name" value="ALDOSE-1-EPIMERASE"/>
    <property type="match status" value="1"/>
</dbReference>
<protein>
    <submittedName>
        <fullName evidence="4">Aldose 1-epimerase</fullName>
    </submittedName>
</protein>
<evidence type="ECO:0000256" key="3">
    <source>
        <dbReference type="ARBA" id="ARBA00022837"/>
    </source>
</evidence>
<comment type="caution">
    <text evidence="4">The sequence shown here is derived from an EMBL/GenBank/DDBJ whole genome shotgun (WGS) entry which is preliminary data.</text>
</comment>
<dbReference type="InterPro" id="IPR011013">
    <property type="entry name" value="Gal_mutarotase_sf_dom"/>
</dbReference>
<dbReference type="CDD" id="cd01081">
    <property type="entry name" value="Aldose_epim"/>
    <property type="match status" value="1"/>
</dbReference>
<organism evidence="4 5">
    <name type="scientific">Chitinophaga parva</name>
    <dbReference type="NCBI Taxonomy" id="2169414"/>
    <lineage>
        <taxon>Bacteria</taxon>
        <taxon>Pseudomonadati</taxon>
        <taxon>Bacteroidota</taxon>
        <taxon>Chitinophagia</taxon>
        <taxon>Chitinophagales</taxon>
        <taxon>Chitinophagaceae</taxon>
        <taxon>Chitinophaga</taxon>
    </lineage>
</organism>
<dbReference type="GO" id="GO:0033499">
    <property type="term" value="P:galactose catabolic process via UDP-galactose, Leloir pathway"/>
    <property type="evidence" value="ECO:0007669"/>
    <property type="project" value="TreeGrafter"/>
</dbReference>
<keyword evidence="3" id="KW-0106">Calcium</keyword>
<dbReference type="OrthoDB" id="9808779at2"/>
<keyword evidence="5" id="KW-1185">Reference proteome</keyword>
<dbReference type="Gene3D" id="2.70.98.10">
    <property type="match status" value="1"/>
</dbReference>
<dbReference type="InterPro" id="IPR014718">
    <property type="entry name" value="GH-type_carb-bd"/>
</dbReference>
<dbReference type="PANTHER" id="PTHR10091:SF0">
    <property type="entry name" value="GALACTOSE MUTAROTASE"/>
    <property type="match status" value="1"/>
</dbReference>
<evidence type="ECO:0000313" key="4">
    <source>
        <dbReference type="EMBL" id="PUZ25184.1"/>
    </source>
</evidence>
<proteinExistence type="predicted"/>
<comment type="subunit">
    <text evidence="2">Monomer.</text>
</comment>
<evidence type="ECO:0000256" key="2">
    <source>
        <dbReference type="ARBA" id="ARBA00011245"/>
    </source>
</evidence>
<reference evidence="4 5" key="1">
    <citation type="submission" date="2018-04" db="EMBL/GenBank/DDBJ databases">
        <title>Chitinophaga fuyangensis sp. nov., isolated from soil in a chemical factory.</title>
        <authorList>
            <person name="Chen K."/>
        </authorList>
    </citation>
    <scope>NUCLEOTIDE SEQUENCE [LARGE SCALE GENOMIC DNA]</scope>
    <source>
        <strain evidence="4 5">LY-1</strain>
    </source>
</reference>
<dbReference type="GO" id="GO:0006006">
    <property type="term" value="P:glucose metabolic process"/>
    <property type="evidence" value="ECO:0007669"/>
    <property type="project" value="TreeGrafter"/>
</dbReference>
<dbReference type="Proteomes" id="UP000244450">
    <property type="component" value="Unassembled WGS sequence"/>
</dbReference>
<evidence type="ECO:0000256" key="1">
    <source>
        <dbReference type="ARBA" id="ARBA00001913"/>
    </source>
</evidence>
<dbReference type="Pfam" id="PF01263">
    <property type="entry name" value="Aldose_epim"/>
    <property type="match status" value="1"/>
</dbReference>
<comment type="cofactor">
    <cofactor evidence="1">
        <name>Ca(2+)</name>
        <dbReference type="ChEBI" id="CHEBI:29108"/>
    </cofactor>
</comment>
<accession>A0A2T7BFY4</accession>
<dbReference type="AlphaFoldDB" id="A0A2T7BFY4"/>
<dbReference type="GO" id="GO:0030246">
    <property type="term" value="F:carbohydrate binding"/>
    <property type="evidence" value="ECO:0007669"/>
    <property type="project" value="InterPro"/>
</dbReference>
<name>A0A2T7BFY4_9BACT</name>
<dbReference type="SUPFAM" id="SSF74650">
    <property type="entry name" value="Galactose mutarotase-like"/>
    <property type="match status" value="1"/>
</dbReference>
<gene>
    <name evidence="4" type="ORF">DCC81_12815</name>
</gene>
<dbReference type="GO" id="GO:0004034">
    <property type="term" value="F:aldose 1-epimerase activity"/>
    <property type="evidence" value="ECO:0007669"/>
    <property type="project" value="TreeGrafter"/>
</dbReference>
<dbReference type="InterPro" id="IPR008183">
    <property type="entry name" value="Aldose_1/G6P_1-epimerase"/>
</dbReference>
<dbReference type="EMBL" id="QCYK01000002">
    <property type="protein sequence ID" value="PUZ25184.1"/>
    <property type="molecule type" value="Genomic_DNA"/>
</dbReference>
<sequence>MLSVFYPRCYLKYFINLVIRKKTITVAFSISQVSQDGFDIIVLKDNNGTEVQVVPAHGALLHAFKVQYNGSPLNVIDSYKDRADLQADLTRSFKNIKLSPFACRMTDRRYNWNGQTYTIAKSDIHGLLYDVPFELVQQAANDASAAINLQYTYRAEDAGYPFNYDCLVEYRLLPDNQLAVTTTLENHSHVAIPVMDGWHPYFSTGGSIDALELQFAATHLVEFNEKLLPTGQLLPYNTFAAKRNLTGVELDNSFLRDLSISGPAAILHDPAKKLSIEFYPDASYPVLQVYTPPHRRSIAVENLSGAPDAFNNKIGLVQLAPGESKTFSTTYKIRL</sequence>